<dbReference type="SMART" id="SM00487">
    <property type="entry name" value="DEXDc"/>
    <property type="match status" value="1"/>
</dbReference>
<dbReference type="InterPro" id="IPR011856">
    <property type="entry name" value="tRNA_endonuc-like_dom_sf"/>
</dbReference>
<dbReference type="GO" id="GO:0016787">
    <property type="term" value="F:hydrolase activity"/>
    <property type="evidence" value="ECO:0007669"/>
    <property type="project" value="InterPro"/>
</dbReference>
<dbReference type="Proteomes" id="UP000195696">
    <property type="component" value="Unassembled WGS sequence"/>
</dbReference>
<dbReference type="GO" id="GO:0005524">
    <property type="term" value="F:ATP binding"/>
    <property type="evidence" value="ECO:0007669"/>
    <property type="project" value="InterPro"/>
</dbReference>
<dbReference type="Gene3D" id="3.40.1350.10">
    <property type="match status" value="1"/>
</dbReference>
<gene>
    <name evidence="4" type="ORF">BWGO95_05311</name>
</gene>
<dbReference type="InterPro" id="IPR039442">
    <property type="entry name" value="Mrr-like_dom"/>
</dbReference>
<reference evidence="4 5" key="1">
    <citation type="submission" date="2016-08" db="EMBL/GenBank/DDBJ databases">
        <authorList>
            <person name="Seilhamer J.J."/>
        </authorList>
    </citation>
    <scope>NUCLEOTIDE SEQUENCE [LARGE SCALE GENOMIC DNA]</scope>
    <source>
        <strain evidence="4 5">SDA_GO95</strain>
    </source>
</reference>
<dbReference type="InterPro" id="IPR014001">
    <property type="entry name" value="Helicase_ATP-bd"/>
</dbReference>
<dbReference type="RefSeq" id="WP_088099666.1">
    <property type="nucleotide sequence ID" value="NZ_FMAK01000058.1"/>
</dbReference>
<dbReference type="InterPro" id="IPR006935">
    <property type="entry name" value="Helicase/UvrB_N"/>
</dbReference>
<dbReference type="Pfam" id="PF00271">
    <property type="entry name" value="Helicase_C"/>
    <property type="match status" value="1"/>
</dbReference>
<keyword evidence="2" id="KW-0175">Coiled coil</keyword>
<dbReference type="SUPFAM" id="SSF52980">
    <property type="entry name" value="Restriction endonuclease-like"/>
    <property type="match status" value="1"/>
</dbReference>
<evidence type="ECO:0000256" key="2">
    <source>
        <dbReference type="SAM" id="Coils"/>
    </source>
</evidence>
<dbReference type="InterPro" id="IPR003356">
    <property type="entry name" value="DNA_methylase_A-5"/>
</dbReference>
<dbReference type="InterPro" id="IPR011335">
    <property type="entry name" value="Restrct_endonuc-II-like"/>
</dbReference>
<dbReference type="EMBL" id="FMAK01000058">
    <property type="protein sequence ID" value="SCB71089.1"/>
    <property type="molecule type" value="Genomic_DNA"/>
</dbReference>
<dbReference type="Gene3D" id="3.40.50.300">
    <property type="entry name" value="P-loop containing nucleotide triphosphate hydrolases"/>
    <property type="match status" value="2"/>
</dbReference>
<protein>
    <submittedName>
        <fullName evidence="4">Endonuclease and methylase LlaGI</fullName>
    </submittedName>
</protein>
<proteinExistence type="predicted"/>
<dbReference type="PROSITE" id="PS51192">
    <property type="entry name" value="HELICASE_ATP_BIND_1"/>
    <property type="match status" value="1"/>
</dbReference>
<evidence type="ECO:0000256" key="1">
    <source>
        <dbReference type="ARBA" id="ARBA00022747"/>
    </source>
</evidence>
<dbReference type="PROSITE" id="PS00092">
    <property type="entry name" value="N6_MTASE"/>
    <property type="match status" value="1"/>
</dbReference>
<keyword evidence="4" id="KW-0540">Nuclease</keyword>
<evidence type="ECO:0000259" key="3">
    <source>
        <dbReference type="PROSITE" id="PS51192"/>
    </source>
</evidence>
<dbReference type="GO" id="GO:0003677">
    <property type="term" value="F:DNA binding"/>
    <property type="evidence" value="ECO:0007669"/>
    <property type="project" value="InterPro"/>
</dbReference>
<dbReference type="REBASE" id="177494">
    <property type="entry name" value="Bwe95ORF5311P"/>
</dbReference>
<dbReference type="GO" id="GO:0009307">
    <property type="term" value="P:DNA restriction-modification system"/>
    <property type="evidence" value="ECO:0007669"/>
    <property type="project" value="UniProtKB-KW"/>
</dbReference>
<evidence type="ECO:0000313" key="4">
    <source>
        <dbReference type="EMBL" id="SCB71089.1"/>
    </source>
</evidence>
<dbReference type="SUPFAM" id="SSF52540">
    <property type="entry name" value="P-loop containing nucleoside triphosphate hydrolases"/>
    <property type="match status" value="1"/>
</dbReference>
<dbReference type="PANTHER" id="PTHR47396:SF1">
    <property type="entry name" value="ATP-DEPENDENT HELICASE IRC3-RELATED"/>
    <property type="match status" value="1"/>
</dbReference>
<sequence length="1572" mass="179540">MEEKTGYQVIRHSFDKIIHDLEREDMVQRDRGTLFELLVTAYLKNEPMYARLFDEVWMLGEVPEQYGIPKKDTGVDLVARNRETGELIAIQCKYYSKDTTIQKSHIDSFLNEVGKSYYAEGIIVTSTDKWSGNANDALLNRDKHIARIGLSQLRDSEIDWSQFSAEKPKTIELKSAKQPRSHQIPAIEAVVQGFETVDRGKLIMAPGTGKTYTSMVIAEKMSEKTEGTFRVLYLVPSIQLLSQSLRGWTADSKYRENMDTFAVCSDRKVTKKIKGENDFEDIAAADLGYPATTDYHKLLERQLVIDSSDSQSKFLVMFSTYQSIDVISEAQKNGFYEFDLIVCDEAHRTTGATEVGKEASAFVKVHSDNNIKAKKRLYQTATPRIYGEDAKQKADEMSVVIADMNDKDIYGEEFYRIGFGDAVNKGILTDYKVMVLAVDEEVIARRFQTMLANKRDTELEFDDVTKIIGCWNGLIKRKSNSNVISANPMKRAIAFAGTIRESKLIKDMFTEVVDMYINESGDQTEPFRVEIDHADGSMNALQKNEKISWLKADVPPNTCRILSNARFLTEGVDVPDLDAVMFLKPRKSRIDIAQAVGRVMRKAEGKDYGYVILPIGIPAGVDENSVLNKNEKYQVVWDVLNALRSLDERFDATINKLELNKKKPEQLQVVGVGSAPDESEGGFTVAEPGTEQLAFGLDEEEFSDIERAIYGKIVKKVGNVRYWEDWSKDVAEIAQQHMMRIRVMLEDANSEAYKAFQKFVSGLRHNINGAISDQQAIEMLAQHLITKPVFEALFDSYSFANDNPVSRAMDAVLKVLDEQGLVKEQDRLEDFYESVRVRAEGIDNLKAKQDIIIQLYDKFFKVGFKETTERLGIVFTPVEVVDFIIHSVDDVLQKHFGKSISDEGVHILDPFTGTGTFIVRLLQSGLISKEDLLRKYTQELHANEIVLLSYYIAAINIEETFHSIIESDYKPFEGIVLTDTFESTEKEDSFEDELFGENNERLEKQRKEPVFAIIGNPPYSVGKKSANDSIDIQSYPKLEKSIEKTYGVNSKATLKRALNDSYIKAFRWSSDRIKNKGVIGFVSNGSFIDSQVTDGLRKSWYEEFNYIYIFNLRGDQRTQGEISRKEGGKIFGSGSRTPISITLLVKDGSDKHEIFYHDIGDYLSREDKLTIISNASSIKGLEWKEIIPDVNNDWINQRDENYDAFVPLYDGIFAEKLVGVSTSRDAWVYGYSHDKTIEKSRKMANNYNEELERLKDVKDNDQLIQKANTSSDFINWSRALRNKFVKREKISLNNKVVRSMYRPFVMKWLYFDKQIVEMPGKSYSLFDEKNKVIYCTGIGAKRDFSCIMTDSVPNYDMMEKGQGFFFNREVDSNELFIDISNIRESTLSMLGLPEEEVFYYVYGVLHSPEYRQNYANDLKKALPRIPVLKNKEKYVEIGKKMADLHLNYETVEPYSGVVIEGKENPSYNVTRMKHPKKGVLDKIVFNADLTITHIPEKAYDYVVNGRPAIEWIIEQYQVKTDKKSGIVDDPNLYSDDKRYIFDLLLRIINVSVQTVDLINSLPPLEIVDVDLK</sequence>
<name>A0A1G4EYG6_BACMY</name>
<dbReference type="InterPro" id="IPR002052">
    <property type="entry name" value="DNA_methylase_N6_adenine_CS"/>
</dbReference>
<dbReference type="PANTHER" id="PTHR47396">
    <property type="entry name" value="TYPE I RESTRICTION ENZYME ECOKI R PROTEIN"/>
    <property type="match status" value="1"/>
</dbReference>
<dbReference type="InterPro" id="IPR029063">
    <property type="entry name" value="SAM-dependent_MTases_sf"/>
</dbReference>
<dbReference type="Pfam" id="PF18135">
    <property type="entry name" value="Type_ISP_C"/>
    <property type="match status" value="1"/>
</dbReference>
<organism evidence="4 5">
    <name type="scientific">Bacillus mycoides</name>
    <dbReference type="NCBI Taxonomy" id="1405"/>
    <lineage>
        <taxon>Bacteria</taxon>
        <taxon>Bacillati</taxon>
        <taxon>Bacillota</taxon>
        <taxon>Bacilli</taxon>
        <taxon>Bacillales</taxon>
        <taxon>Bacillaceae</taxon>
        <taxon>Bacillus</taxon>
        <taxon>Bacillus cereus group</taxon>
    </lineage>
</organism>
<evidence type="ECO:0000313" key="5">
    <source>
        <dbReference type="Proteomes" id="UP000195696"/>
    </source>
</evidence>
<dbReference type="Gene3D" id="3.40.50.150">
    <property type="entry name" value="Vaccinia Virus protein VP39"/>
    <property type="match status" value="1"/>
</dbReference>
<keyword evidence="4" id="KW-0378">Hydrolase</keyword>
<dbReference type="Pfam" id="PF13156">
    <property type="entry name" value="Mrr_cat_2"/>
    <property type="match status" value="1"/>
</dbReference>
<feature type="coiled-coil region" evidence="2">
    <location>
        <begin position="1237"/>
        <end position="1264"/>
    </location>
</feature>
<dbReference type="GO" id="GO:0032259">
    <property type="term" value="P:methylation"/>
    <property type="evidence" value="ECO:0007669"/>
    <property type="project" value="UniProtKB-KW"/>
</dbReference>
<feature type="domain" description="Helicase ATP-binding" evidence="3">
    <location>
        <begin position="191"/>
        <end position="401"/>
    </location>
</feature>
<dbReference type="SUPFAM" id="SSF53335">
    <property type="entry name" value="S-adenosyl-L-methionine-dependent methyltransferases"/>
    <property type="match status" value="1"/>
</dbReference>
<dbReference type="InterPro" id="IPR027417">
    <property type="entry name" value="P-loop_NTPase"/>
</dbReference>
<accession>A0A1G4EYG6</accession>
<dbReference type="CDD" id="cd22333">
    <property type="entry name" value="LlaBIII_nuclease-like"/>
    <property type="match status" value="1"/>
</dbReference>
<dbReference type="InterPro" id="IPR050742">
    <property type="entry name" value="Helicase_Restrict-Modif_Enz"/>
</dbReference>
<keyword evidence="1" id="KW-0680">Restriction system</keyword>
<keyword evidence="4" id="KW-0255">Endonuclease</keyword>
<dbReference type="InterPro" id="IPR053980">
    <property type="entry name" value="ISP_coupler"/>
</dbReference>
<dbReference type="PRINTS" id="PR00507">
    <property type="entry name" value="N12N6MTFRASE"/>
</dbReference>
<dbReference type="Pfam" id="PF22240">
    <property type="entry name" value="ISP_coupler"/>
    <property type="match status" value="1"/>
</dbReference>
<dbReference type="Pfam" id="PF04851">
    <property type="entry name" value="ResIII"/>
    <property type="match status" value="1"/>
</dbReference>
<keyword evidence="4" id="KW-0489">Methyltransferase</keyword>
<dbReference type="Pfam" id="PF02384">
    <property type="entry name" value="N6_Mtase"/>
    <property type="match status" value="1"/>
</dbReference>
<keyword evidence="4" id="KW-0808">Transferase</keyword>
<dbReference type="InterPro" id="IPR001650">
    <property type="entry name" value="Helicase_C-like"/>
</dbReference>
<dbReference type="GO" id="GO:0005829">
    <property type="term" value="C:cytosol"/>
    <property type="evidence" value="ECO:0007669"/>
    <property type="project" value="TreeGrafter"/>
</dbReference>
<dbReference type="GO" id="GO:0004519">
    <property type="term" value="F:endonuclease activity"/>
    <property type="evidence" value="ECO:0007669"/>
    <property type="project" value="UniProtKB-KW"/>
</dbReference>
<dbReference type="GO" id="GO:0008170">
    <property type="term" value="F:N-methyltransferase activity"/>
    <property type="evidence" value="ECO:0007669"/>
    <property type="project" value="InterPro"/>
</dbReference>
<dbReference type="InterPro" id="IPR041635">
    <property type="entry name" value="Type_ISP_LLaBIII_C"/>
</dbReference>